<evidence type="ECO:0000313" key="10">
    <source>
        <dbReference type="WBParaSite" id="SBAD_0000699201-mRNA-1"/>
    </source>
</evidence>
<evidence type="ECO:0000256" key="6">
    <source>
        <dbReference type="ARBA" id="ARBA00023136"/>
    </source>
</evidence>
<keyword evidence="9" id="KW-1185">Reference proteome</keyword>
<evidence type="ECO:0000256" key="5">
    <source>
        <dbReference type="ARBA" id="ARBA00023034"/>
    </source>
</evidence>
<evidence type="ECO:0000256" key="1">
    <source>
        <dbReference type="ARBA" id="ARBA00004127"/>
    </source>
</evidence>
<dbReference type="GO" id="GO:0000139">
    <property type="term" value="C:Golgi membrane"/>
    <property type="evidence" value="ECO:0007669"/>
    <property type="project" value="UniProtKB-SubCell"/>
</dbReference>
<dbReference type="EMBL" id="UZAM01010000">
    <property type="protein sequence ID" value="VDP10692.1"/>
    <property type="molecule type" value="Genomic_DNA"/>
</dbReference>
<feature type="transmembrane region" description="Helical" evidence="7">
    <location>
        <begin position="113"/>
        <end position="130"/>
    </location>
</feature>
<accession>A0A183ISY4</accession>
<evidence type="ECO:0000256" key="4">
    <source>
        <dbReference type="ARBA" id="ARBA00022989"/>
    </source>
</evidence>
<name>A0A183ISY4_9BILA</name>
<sequence>MEVSIIVFLAIMLHKGPAAFGLVSFLLHECIDKSRIRRYLLLFSLSAPFFSLSTFGFLFHTSNSKSDFDATGILLLMSAGTFLFVATVHILPEIATSNSGDRSGQNLLTSREVIAFICGTAFPFIFRISHSH</sequence>
<dbReference type="PANTHER" id="PTHR16133:SF0">
    <property type="entry name" value="ZINC_IRON REGULATED TRANSPORTER-RELATED PROTEIN 102B, ISOFORM E"/>
    <property type="match status" value="1"/>
</dbReference>
<proteinExistence type="predicted"/>
<dbReference type="InterPro" id="IPR045891">
    <property type="entry name" value="ZIP9"/>
</dbReference>
<feature type="transmembrane region" description="Helical" evidence="7">
    <location>
        <begin position="71"/>
        <end position="92"/>
    </location>
</feature>
<evidence type="ECO:0000256" key="7">
    <source>
        <dbReference type="SAM" id="Phobius"/>
    </source>
</evidence>
<keyword evidence="4 7" id="KW-1133">Transmembrane helix</keyword>
<dbReference type="PANTHER" id="PTHR16133">
    <property type="entry name" value="SOLUTE CARRIER FAMILY 39 ZINC TRANSPORTER , MEMBER 9-RELATED"/>
    <property type="match status" value="1"/>
</dbReference>
<dbReference type="GO" id="GO:0046873">
    <property type="term" value="F:metal ion transmembrane transporter activity"/>
    <property type="evidence" value="ECO:0007669"/>
    <property type="project" value="InterPro"/>
</dbReference>
<keyword evidence="3 7" id="KW-0812">Transmembrane</keyword>
<dbReference type="GO" id="GO:0006829">
    <property type="term" value="P:zinc ion transport"/>
    <property type="evidence" value="ECO:0007669"/>
    <property type="project" value="InterPro"/>
</dbReference>
<evidence type="ECO:0000256" key="3">
    <source>
        <dbReference type="ARBA" id="ARBA00022692"/>
    </source>
</evidence>
<keyword evidence="6 7" id="KW-0472">Membrane</keyword>
<evidence type="ECO:0000313" key="9">
    <source>
        <dbReference type="Proteomes" id="UP000270296"/>
    </source>
</evidence>
<organism evidence="10">
    <name type="scientific">Soboliphyme baturini</name>
    <dbReference type="NCBI Taxonomy" id="241478"/>
    <lineage>
        <taxon>Eukaryota</taxon>
        <taxon>Metazoa</taxon>
        <taxon>Ecdysozoa</taxon>
        <taxon>Nematoda</taxon>
        <taxon>Enoplea</taxon>
        <taxon>Dorylaimia</taxon>
        <taxon>Dioctophymatida</taxon>
        <taxon>Dioctophymatoidea</taxon>
        <taxon>Soboliphymatidae</taxon>
        <taxon>Soboliphyme</taxon>
    </lineage>
</organism>
<comment type="subcellular location">
    <subcellularLocation>
        <location evidence="1">Endomembrane system</location>
        <topology evidence="1">Multi-pass membrane protein</topology>
    </subcellularLocation>
    <subcellularLocation>
        <location evidence="2">Golgi apparatus membrane</location>
    </subcellularLocation>
</comment>
<evidence type="ECO:0000256" key="2">
    <source>
        <dbReference type="ARBA" id="ARBA00004394"/>
    </source>
</evidence>
<dbReference type="AlphaFoldDB" id="A0A183ISY4"/>
<feature type="transmembrane region" description="Helical" evidence="7">
    <location>
        <begin position="6"/>
        <end position="27"/>
    </location>
</feature>
<feature type="transmembrane region" description="Helical" evidence="7">
    <location>
        <begin position="39"/>
        <end position="59"/>
    </location>
</feature>
<keyword evidence="5" id="KW-0333">Golgi apparatus</keyword>
<dbReference type="OrthoDB" id="19859at2759"/>
<dbReference type="Pfam" id="PF02535">
    <property type="entry name" value="Zip"/>
    <property type="match status" value="1"/>
</dbReference>
<dbReference type="WBParaSite" id="SBAD_0000699201-mRNA-1">
    <property type="protein sequence ID" value="SBAD_0000699201-mRNA-1"/>
    <property type="gene ID" value="SBAD_0000699201"/>
</dbReference>
<protein>
    <submittedName>
        <fullName evidence="10">Zinc transporter ZIP9</fullName>
    </submittedName>
</protein>
<reference evidence="8 9" key="2">
    <citation type="submission" date="2018-11" db="EMBL/GenBank/DDBJ databases">
        <authorList>
            <consortium name="Pathogen Informatics"/>
        </authorList>
    </citation>
    <scope>NUCLEOTIDE SEQUENCE [LARGE SCALE GENOMIC DNA]</scope>
</reference>
<gene>
    <name evidence="8" type="ORF">SBAD_LOCUS6731</name>
</gene>
<dbReference type="Proteomes" id="UP000270296">
    <property type="component" value="Unassembled WGS sequence"/>
</dbReference>
<reference evidence="10" key="1">
    <citation type="submission" date="2016-06" db="UniProtKB">
        <authorList>
            <consortium name="WormBaseParasite"/>
        </authorList>
    </citation>
    <scope>IDENTIFICATION</scope>
</reference>
<dbReference type="InterPro" id="IPR003689">
    <property type="entry name" value="ZIP"/>
</dbReference>
<evidence type="ECO:0000313" key="8">
    <source>
        <dbReference type="EMBL" id="VDP10692.1"/>
    </source>
</evidence>